<dbReference type="InterPro" id="IPR017871">
    <property type="entry name" value="ABC_transporter-like_CS"/>
</dbReference>
<feature type="transmembrane region" description="Helical" evidence="7">
    <location>
        <begin position="180"/>
        <end position="197"/>
    </location>
</feature>
<organism evidence="10 11">
    <name type="scientific">Sediminibacterium roseum</name>
    <dbReference type="NCBI Taxonomy" id="1978412"/>
    <lineage>
        <taxon>Bacteria</taxon>
        <taxon>Pseudomonadati</taxon>
        <taxon>Bacteroidota</taxon>
        <taxon>Chitinophagia</taxon>
        <taxon>Chitinophagales</taxon>
        <taxon>Chitinophagaceae</taxon>
        <taxon>Sediminibacterium</taxon>
    </lineage>
</organism>
<dbReference type="InterPro" id="IPR011527">
    <property type="entry name" value="ABC1_TM_dom"/>
</dbReference>
<dbReference type="InterPro" id="IPR003593">
    <property type="entry name" value="AAA+_ATPase"/>
</dbReference>
<sequence length="583" mass="65123">MEKGTLKKLLFIVESPFRKKAAVLQVYLLIGVLFESVGLGLIIPLVQVIMDPKGSEQSIVIRIIRKITGDIGTQQLVLAVLVAFVLFYVIKTVFLSFLVLKQSEFTQGLSRNVSSRLYKGYLFQPYAFFLDKNSGVLMKNITTEISAFTAFVQAVMYMQVELSVLAGIVVTLFYLQPVGALIIFAFVGGVSYLLFSFSKRRISVWGKERQLYDGLRSKNLSQGLTGIAELKLFHKENFFLGKYDAFNKSFYSSQRRVQFIQQVQRFYLELVLIVSIVLIALVVILQGKSVSTILPSLSVFLFAALRLLPSSNRVISNLQQMRYHKPAIDLVYNEFKTFEKENREVPSGLPTVKKIHSEIRLQNISFDYPGATKKALDDINLTIPVGSVTGIIGQSGSGKTTLVNVLTGLLQSSSGKIMLDDTDITHKTYELQKFIGYVPQHIFLVDDTLKNNIAFGIPEEQKDEQRLRFVIDAAQLNEVVENASEGLDTIVGERGIKLSGGQRQRIGIARALYNDPSVLILDEGTSALDTETENYIMESVAHLKGKLTIILVAHRYSTLHFADVVYKMQNGAIVAKGKLEELA</sequence>
<dbReference type="InterPro" id="IPR039421">
    <property type="entry name" value="Type_1_exporter"/>
</dbReference>
<evidence type="ECO:0000256" key="6">
    <source>
        <dbReference type="ARBA" id="ARBA00023136"/>
    </source>
</evidence>
<evidence type="ECO:0000256" key="5">
    <source>
        <dbReference type="ARBA" id="ARBA00022989"/>
    </source>
</evidence>
<dbReference type="InterPro" id="IPR003439">
    <property type="entry name" value="ABC_transporter-like_ATP-bd"/>
</dbReference>
<keyword evidence="6 7" id="KW-0472">Membrane</keyword>
<keyword evidence="11" id="KW-1185">Reference proteome</keyword>
<protein>
    <submittedName>
        <fullName evidence="10">ABC transporter ATP-binding protein</fullName>
    </submittedName>
</protein>
<dbReference type="InterPro" id="IPR036640">
    <property type="entry name" value="ABC1_TM_sf"/>
</dbReference>
<evidence type="ECO:0000256" key="3">
    <source>
        <dbReference type="ARBA" id="ARBA00022741"/>
    </source>
</evidence>
<dbReference type="SMART" id="SM00382">
    <property type="entry name" value="AAA"/>
    <property type="match status" value="1"/>
</dbReference>
<evidence type="ECO:0000313" key="11">
    <source>
        <dbReference type="Proteomes" id="UP000753802"/>
    </source>
</evidence>
<feature type="transmembrane region" description="Helical" evidence="7">
    <location>
        <begin position="266"/>
        <end position="284"/>
    </location>
</feature>
<reference evidence="10 11" key="1">
    <citation type="submission" date="2020-01" db="EMBL/GenBank/DDBJ databases">
        <title>Genome analysis.</title>
        <authorList>
            <person name="Wu S."/>
            <person name="Wang G."/>
        </authorList>
    </citation>
    <scope>NUCLEOTIDE SEQUENCE [LARGE SCALE GENOMIC DNA]</scope>
    <source>
        <strain evidence="10 11">SYL130</strain>
    </source>
</reference>
<evidence type="ECO:0000313" key="10">
    <source>
        <dbReference type="EMBL" id="NCI49019.1"/>
    </source>
</evidence>
<comment type="subcellular location">
    <subcellularLocation>
        <location evidence="1">Cell membrane</location>
        <topology evidence="1">Multi-pass membrane protein</topology>
    </subcellularLocation>
</comment>
<keyword evidence="2 7" id="KW-0812">Transmembrane</keyword>
<name>A0ABW9ZPJ4_9BACT</name>
<evidence type="ECO:0000256" key="1">
    <source>
        <dbReference type="ARBA" id="ARBA00004651"/>
    </source>
</evidence>
<comment type="caution">
    <text evidence="10">The sequence shown here is derived from an EMBL/GenBank/DDBJ whole genome shotgun (WGS) entry which is preliminary data.</text>
</comment>
<dbReference type="SUPFAM" id="SSF90123">
    <property type="entry name" value="ABC transporter transmembrane region"/>
    <property type="match status" value="1"/>
</dbReference>
<dbReference type="RefSeq" id="WP_161817319.1">
    <property type="nucleotide sequence ID" value="NZ_JAACJS010000002.1"/>
</dbReference>
<feature type="transmembrane region" description="Helical" evidence="7">
    <location>
        <begin position="76"/>
        <end position="100"/>
    </location>
</feature>
<dbReference type="Proteomes" id="UP000753802">
    <property type="component" value="Unassembled WGS sequence"/>
</dbReference>
<dbReference type="Pfam" id="PF00005">
    <property type="entry name" value="ABC_tran"/>
    <property type="match status" value="1"/>
</dbReference>
<dbReference type="PROSITE" id="PS00211">
    <property type="entry name" value="ABC_TRANSPORTER_1"/>
    <property type="match status" value="1"/>
</dbReference>
<dbReference type="Gene3D" id="1.20.1560.10">
    <property type="entry name" value="ABC transporter type 1, transmembrane domain"/>
    <property type="match status" value="1"/>
</dbReference>
<feature type="transmembrane region" description="Helical" evidence="7">
    <location>
        <begin position="21"/>
        <end position="46"/>
    </location>
</feature>
<keyword evidence="3" id="KW-0547">Nucleotide-binding</keyword>
<evidence type="ECO:0000259" key="9">
    <source>
        <dbReference type="PROSITE" id="PS50929"/>
    </source>
</evidence>
<dbReference type="Gene3D" id="3.40.50.300">
    <property type="entry name" value="P-loop containing nucleotide triphosphate hydrolases"/>
    <property type="match status" value="1"/>
</dbReference>
<feature type="domain" description="ABC transmembrane type-1" evidence="9">
    <location>
        <begin position="26"/>
        <end position="321"/>
    </location>
</feature>
<keyword evidence="4 10" id="KW-0067">ATP-binding</keyword>
<dbReference type="InterPro" id="IPR027417">
    <property type="entry name" value="P-loop_NTPase"/>
</dbReference>
<dbReference type="SUPFAM" id="SSF52540">
    <property type="entry name" value="P-loop containing nucleoside triphosphate hydrolases"/>
    <property type="match status" value="1"/>
</dbReference>
<dbReference type="PANTHER" id="PTHR24221">
    <property type="entry name" value="ATP-BINDING CASSETTE SUB-FAMILY B"/>
    <property type="match status" value="1"/>
</dbReference>
<dbReference type="PROSITE" id="PS50893">
    <property type="entry name" value="ABC_TRANSPORTER_2"/>
    <property type="match status" value="1"/>
</dbReference>
<dbReference type="PROSITE" id="PS50929">
    <property type="entry name" value="ABC_TM1F"/>
    <property type="match status" value="1"/>
</dbReference>
<proteinExistence type="predicted"/>
<dbReference type="PANTHER" id="PTHR24221:SF654">
    <property type="entry name" value="ATP-BINDING CASSETTE SUB-FAMILY B MEMBER 6"/>
    <property type="match status" value="1"/>
</dbReference>
<evidence type="ECO:0000256" key="4">
    <source>
        <dbReference type="ARBA" id="ARBA00022840"/>
    </source>
</evidence>
<gene>
    <name evidence="10" type="ORF">GWC95_03740</name>
</gene>
<accession>A0ABW9ZPJ4</accession>
<dbReference type="Pfam" id="PF00664">
    <property type="entry name" value="ABC_membrane"/>
    <property type="match status" value="1"/>
</dbReference>
<evidence type="ECO:0000256" key="7">
    <source>
        <dbReference type="SAM" id="Phobius"/>
    </source>
</evidence>
<evidence type="ECO:0000256" key="2">
    <source>
        <dbReference type="ARBA" id="ARBA00022692"/>
    </source>
</evidence>
<dbReference type="EMBL" id="JAACJS010000002">
    <property type="protein sequence ID" value="NCI49019.1"/>
    <property type="molecule type" value="Genomic_DNA"/>
</dbReference>
<dbReference type="GO" id="GO:0005524">
    <property type="term" value="F:ATP binding"/>
    <property type="evidence" value="ECO:0007669"/>
    <property type="project" value="UniProtKB-KW"/>
</dbReference>
<feature type="domain" description="ABC transporter" evidence="8">
    <location>
        <begin position="359"/>
        <end position="583"/>
    </location>
</feature>
<keyword evidence="5 7" id="KW-1133">Transmembrane helix</keyword>
<evidence type="ECO:0000259" key="8">
    <source>
        <dbReference type="PROSITE" id="PS50893"/>
    </source>
</evidence>
<feature type="transmembrane region" description="Helical" evidence="7">
    <location>
        <begin position="147"/>
        <end position="174"/>
    </location>
</feature>